<accession>A0ABW3Y503</accession>
<keyword evidence="3" id="KW-1185">Reference proteome</keyword>
<dbReference type="PANTHER" id="PTHR43201">
    <property type="entry name" value="ACYL-COA SYNTHETASE"/>
    <property type="match status" value="1"/>
</dbReference>
<reference evidence="3" key="1">
    <citation type="journal article" date="2019" name="Int. J. Syst. Evol. Microbiol.">
        <title>The Global Catalogue of Microorganisms (GCM) 10K type strain sequencing project: providing services to taxonomists for standard genome sequencing and annotation.</title>
        <authorList>
            <consortium name="The Broad Institute Genomics Platform"/>
            <consortium name="The Broad Institute Genome Sequencing Center for Infectious Disease"/>
            <person name="Wu L."/>
            <person name="Ma J."/>
        </authorList>
    </citation>
    <scope>NUCLEOTIDE SEQUENCE [LARGE SCALE GENOMIC DNA]</scope>
    <source>
        <strain evidence="3">CCUG 61485</strain>
    </source>
</reference>
<dbReference type="Proteomes" id="UP001597201">
    <property type="component" value="Unassembled WGS sequence"/>
</dbReference>
<dbReference type="SUPFAM" id="SSF56801">
    <property type="entry name" value="Acetyl-CoA synthetase-like"/>
    <property type="match status" value="1"/>
</dbReference>
<feature type="domain" description="AMP-dependent synthetase/ligase" evidence="1">
    <location>
        <begin position="51"/>
        <end position="189"/>
    </location>
</feature>
<comment type="caution">
    <text evidence="2">The sequence shown here is derived from an EMBL/GenBank/DDBJ whole genome shotgun (WGS) entry which is preliminary data.</text>
</comment>
<dbReference type="InterPro" id="IPR042099">
    <property type="entry name" value="ANL_N_sf"/>
</dbReference>
<evidence type="ECO:0000313" key="3">
    <source>
        <dbReference type="Proteomes" id="UP001597201"/>
    </source>
</evidence>
<dbReference type="InterPro" id="IPR045851">
    <property type="entry name" value="AMP-bd_C_sf"/>
</dbReference>
<evidence type="ECO:0000259" key="1">
    <source>
        <dbReference type="Pfam" id="PF00501"/>
    </source>
</evidence>
<protein>
    <submittedName>
        <fullName evidence="2">AMP-binding protein</fullName>
    </submittedName>
</protein>
<dbReference type="Gene3D" id="3.40.50.12780">
    <property type="entry name" value="N-terminal domain of ligase-like"/>
    <property type="match status" value="1"/>
</dbReference>
<proteinExistence type="predicted"/>
<dbReference type="Pfam" id="PF00501">
    <property type="entry name" value="AMP-binding"/>
    <property type="match status" value="1"/>
</dbReference>
<dbReference type="InterPro" id="IPR000873">
    <property type="entry name" value="AMP-dep_synth/lig_dom"/>
</dbReference>
<dbReference type="PANTHER" id="PTHR43201:SF32">
    <property type="entry name" value="2-SUCCINYLBENZOATE--COA LIGASE, CHLOROPLASTIC_PEROXISOMAL"/>
    <property type="match status" value="1"/>
</dbReference>
<evidence type="ECO:0000313" key="2">
    <source>
        <dbReference type="EMBL" id="MFD1316505.1"/>
    </source>
</evidence>
<organism evidence="2 3">
    <name type="scientific">Namhaeicola litoreus</name>
    <dbReference type="NCBI Taxonomy" id="1052145"/>
    <lineage>
        <taxon>Bacteria</taxon>
        <taxon>Pseudomonadati</taxon>
        <taxon>Bacteroidota</taxon>
        <taxon>Flavobacteriia</taxon>
        <taxon>Flavobacteriales</taxon>
        <taxon>Flavobacteriaceae</taxon>
        <taxon>Namhaeicola</taxon>
    </lineage>
</organism>
<gene>
    <name evidence="2" type="ORF">ACFQ39_12840</name>
</gene>
<sequence>MIQILHKDFRLNGQKFNSVEELLTCVERLPNEVQDFLIDWFSNSKSIVVKTSGSTGSPKLISVKKKHMISSAKATGQFFNLHSQTSVLHCLPTQFVAGKMMWVRAFVLGWHIDLIEPSGSPLENIHKIYDFTAMTALQAANSLKKIEHINKLLIGGGSVSDSLRVDFNKVKTLVFLSYGMTETVSHVAIEPINQAAVNFFKDNNYHFKKDEFTLLPDVFISTDDRSCLVIDAKKITDKSLVTNDIVQITSINTFKWLGRIDHVINSGGIKLIPESIELKLSKFIHQPYFISSLPDDKLGDRLILFVEGKVNFDSMDLTSVLGKTELPKEIISIPHFTYTPTGKINRQITKAEYMEQKKSSPM</sequence>
<name>A0ABW3Y503_9FLAO</name>
<dbReference type="Gene3D" id="3.30.300.30">
    <property type="match status" value="1"/>
</dbReference>
<dbReference type="RefSeq" id="WP_377179547.1">
    <property type="nucleotide sequence ID" value="NZ_JBHTMY010000003.1"/>
</dbReference>
<dbReference type="EMBL" id="JBHTMY010000003">
    <property type="protein sequence ID" value="MFD1316505.1"/>
    <property type="molecule type" value="Genomic_DNA"/>
</dbReference>